<evidence type="ECO:0000313" key="2">
    <source>
        <dbReference type="EMBL" id="DAE09553.1"/>
    </source>
</evidence>
<accession>A0A8S5PSW0</accession>
<dbReference type="InterPro" id="IPR037261">
    <property type="entry name" value="YonK_sf"/>
</dbReference>
<dbReference type="EMBL" id="BK015488">
    <property type="protein sequence ID" value="DAE09553.1"/>
    <property type="molecule type" value="Genomic_DNA"/>
</dbReference>
<proteinExistence type="predicted"/>
<evidence type="ECO:0000259" key="1">
    <source>
        <dbReference type="Pfam" id="PF09642"/>
    </source>
</evidence>
<feature type="domain" description="Bacillus phage SPbeta YonK" evidence="1">
    <location>
        <begin position="1"/>
        <end position="61"/>
    </location>
</feature>
<dbReference type="InterPro" id="IPR018600">
    <property type="entry name" value="Phage_SP-beta_YonK"/>
</dbReference>
<reference evidence="2" key="1">
    <citation type="journal article" date="2021" name="Proc. Natl. Acad. Sci. U.S.A.">
        <title>A Catalog of Tens of Thousands of Viruses from Human Metagenomes Reveals Hidden Associations with Chronic Diseases.</title>
        <authorList>
            <person name="Tisza M.J."/>
            <person name="Buck C.B."/>
        </authorList>
    </citation>
    <scope>NUCLEOTIDE SEQUENCE</scope>
    <source>
        <strain evidence="2">Ct96x5</strain>
    </source>
</reference>
<organism evidence="2">
    <name type="scientific">Siphoviridae sp. ct96x5</name>
    <dbReference type="NCBI Taxonomy" id="2825367"/>
    <lineage>
        <taxon>Viruses</taxon>
        <taxon>Duplodnaviria</taxon>
        <taxon>Heunggongvirae</taxon>
        <taxon>Uroviricota</taxon>
        <taxon>Caudoviricetes</taxon>
    </lineage>
</organism>
<name>A0A8S5PSW0_9CAUD</name>
<dbReference type="Gene3D" id="6.20.120.10">
    <property type="match status" value="1"/>
</dbReference>
<dbReference type="Pfam" id="PF09642">
    <property type="entry name" value="YonK"/>
    <property type="match status" value="1"/>
</dbReference>
<protein>
    <submittedName>
        <fullName evidence="2">YonK protein</fullName>
    </submittedName>
</protein>
<sequence length="63" mass="6972">MAQAKKAVTFKNAIIDTKDGTITEFTKDETNVYNLQDVLAEWDGVEGISITIQNTSEIPPVEE</sequence>